<name>A0AAV3RZK8_LITER</name>
<sequence>MSGSKAPGPDSMSTKFFQHYWDIVGSDHTNMVLNNFINGVLLRKYNLTLITLIPKVVKPVNMSQFRPIVLCNVVAKVIAKMMATRLECVLPLVISKSQSFFVPDRLIMDNVFLAYELHHFLKNQKTGGRGFMSIKLDMLKAYDQIEWSFLKEMLHLIRFSYKWINLIMDYVEYVSYTVMINGEQSDFQTWKLPKAGRSLFTLSFYHFYGRVDIFTQQCMWERGITRYPFGAKF</sequence>
<dbReference type="AlphaFoldDB" id="A0AAV3RZK8"/>
<dbReference type="PANTHER" id="PTHR46890">
    <property type="entry name" value="NON-LTR RETROLELEMENT REVERSE TRANSCRIPTASE-LIKE PROTEIN-RELATED"/>
    <property type="match status" value="1"/>
</dbReference>
<protein>
    <recommendedName>
        <fullName evidence="1">Reverse transcriptase domain-containing protein</fullName>
    </recommendedName>
</protein>
<organism evidence="2 3">
    <name type="scientific">Lithospermum erythrorhizon</name>
    <name type="common">Purple gromwell</name>
    <name type="synonym">Lithospermum officinale var. erythrorhizon</name>
    <dbReference type="NCBI Taxonomy" id="34254"/>
    <lineage>
        <taxon>Eukaryota</taxon>
        <taxon>Viridiplantae</taxon>
        <taxon>Streptophyta</taxon>
        <taxon>Embryophyta</taxon>
        <taxon>Tracheophyta</taxon>
        <taxon>Spermatophyta</taxon>
        <taxon>Magnoliopsida</taxon>
        <taxon>eudicotyledons</taxon>
        <taxon>Gunneridae</taxon>
        <taxon>Pentapetalae</taxon>
        <taxon>asterids</taxon>
        <taxon>lamiids</taxon>
        <taxon>Boraginales</taxon>
        <taxon>Boraginaceae</taxon>
        <taxon>Boraginoideae</taxon>
        <taxon>Lithospermeae</taxon>
        <taxon>Lithospermum</taxon>
    </lineage>
</organism>
<dbReference type="SUPFAM" id="SSF56672">
    <property type="entry name" value="DNA/RNA polymerases"/>
    <property type="match status" value="1"/>
</dbReference>
<proteinExistence type="predicted"/>
<evidence type="ECO:0000259" key="1">
    <source>
        <dbReference type="Pfam" id="PF00078"/>
    </source>
</evidence>
<dbReference type="PANTHER" id="PTHR46890:SF48">
    <property type="entry name" value="RNA-DIRECTED DNA POLYMERASE"/>
    <property type="match status" value="1"/>
</dbReference>
<evidence type="ECO:0000313" key="2">
    <source>
        <dbReference type="EMBL" id="GAA0186652.1"/>
    </source>
</evidence>
<reference evidence="2 3" key="1">
    <citation type="submission" date="2024-01" db="EMBL/GenBank/DDBJ databases">
        <title>The complete chloroplast genome sequence of Lithospermum erythrorhizon: insights into the phylogenetic relationship among Boraginaceae species and the maternal lineages of purple gromwells.</title>
        <authorList>
            <person name="Okada T."/>
            <person name="Watanabe K."/>
        </authorList>
    </citation>
    <scope>NUCLEOTIDE SEQUENCE [LARGE SCALE GENOMIC DNA]</scope>
</reference>
<dbReference type="InterPro" id="IPR000477">
    <property type="entry name" value="RT_dom"/>
</dbReference>
<feature type="domain" description="Reverse transcriptase" evidence="1">
    <location>
        <begin position="60"/>
        <end position="192"/>
    </location>
</feature>
<accession>A0AAV3RZK8</accession>
<comment type="caution">
    <text evidence="2">The sequence shown here is derived from an EMBL/GenBank/DDBJ whole genome shotgun (WGS) entry which is preliminary data.</text>
</comment>
<evidence type="ECO:0000313" key="3">
    <source>
        <dbReference type="Proteomes" id="UP001454036"/>
    </source>
</evidence>
<dbReference type="Proteomes" id="UP001454036">
    <property type="component" value="Unassembled WGS sequence"/>
</dbReference>
<keyword evidence="3" id="KW-1185">Reference proteome</keyword>
<dbReference type="Pfam" id="PF00078">
    <property type="entry name" value="RVT_1"/>
    <property type="match status" value="1"/>
</dbReference>
<dbReference type="EMBL" id="BAABME010013912">
    <property type="protein sequence ID" value="GAA0186652.1"/>
    <property type="molecule type" value="Genomic_DNA"/>
</dbReference>
<gene>
    <name evidence="2" type="ORF">LIER_33940</name>
</gene>
<dbReference type="InterPro" id="IPR043502">
    <property type="entry name" value="DNA/RNA_pol_sf"/>
</dbReference>
<dbReference type="InterPro" id="IPR052343">
    <property type="entry name" value="Retrotransposon-Effector_Assoc"/>
</dbReference>